<gene>
    <name evidence="2" type="ORF">Prudu_006032</name>
</gene>
<name>A0A4Y1QYV1_PRUDU</name>
<dbReference type="EMBL" id="AP019298">
    <property type="protein sequence ID" value="BBG97036.1"/>
    <property type="molecule type" value="Genomic_DNA"/>
</dbReference>
<organism evidence="2">
    <name type="scientific">Prunus dulcis</name>
    <name type="common">Almond</name>
    <name type="synonym">Amygdalus dulcis</name>
    <dbReference type="NCBI Taxonomy" id="3755"/>
    <lineage>
        <taxon>Eukaryota</taxon>
        <taxon>Viridiplantae</taxon>
        <taxon>Streptophyta</taxon>
        <taxon>Embryophyta</taxon>
        <taxon>Tracheophyta</taxon>
        <taxon>Spermatophyta</taxon>
        <taxon>Magnoliopsida</taxon>
        <taxon>eudicotyledons</taxon>
        <taxon>Gunneridae</taxon>
        <taxon>Pentapetalae</taxon>
        <taxon>rosids</taxon>
        <taxon>fabids</taxon>
        <taxon>Rosales</taxon>
        <taxon>Rosaceae</taxon>
        <taxon>Amygdaloideae</taxon>
        <taxon>Amygdaleae</taxon>
        <taxon>Prunus</taxon>
    </lineage>
</organism>
<dbReference type="AlphaFoldDB" id="A0A4Y1QYV1"/>
<feature type="non-terminal residue" evidence="2">
    <location>
        <position position="1"/>
    </location>
</feature>
<proteinExistence type="predicted"/>
<protein>
    <submittedName>
        <fullName evidence="2">Uncharacterized protein</fullName>
    </submittedName>
</protein>
<sequence>LSRDTLSLISLSLSPTSTLSLLGSFSSGHGRTRDRSRSTASPSRTSSAVFPVGNQELRPRARLVRTGTVPPSRRRLRRPNPVFEVE</sequence>
<reference evidence="2" key="1">
    <citation type="journal article" date="2019" name="Science">
        <title>Mutation of a bHLH transcription factor allowed almond domestication.</title>
        <authorList>
            <person name="Sanchez-Perez R."/>
            <person name="Pavan S."/>
            <person name="Mazzeo R."/>
            <person name="Moldovan C."/>
            <person name="Aiese Cigliano R."/>
            <person name="Del Cueto J."/>
            <person name="Ricciardi F."/>
            <person name="Lotti C."/>
            <person name="Ricciardi L."/>
            <person name="Dicenta F."/>
            <person name="Lopez-Marques R.L."/>
            <person name="Lindberg Moller B."/>
        </authorList>
    </citation>
    <scope>NUCLEOTIDE SEQUENCE</scope>
</reference>
<evidence type="ECO:0000256" key="1">
    <source>
        <dbReference type="SAM" id="MobiDB-lite"/>
    </source>
</evidence>
<accession>A0A4Y1QYV1</accession>
<feature type="region of interest" description="Disordered" evidence="1">
    <location>
        <begin position="20"/>
        <end position="86"/>
    </location>
</feature>
<feature type="compositionally biased region" description="Low complexity" evidence="1">
    <location>
        <begin position="38"/>
        <end position="47"/>
    </location>
</feature>
<evidence type="ECO:0000313" key="2">
    <source>
        <dbReference type="EMBL" id="BBG97036.1"/>
    </source>
</evidence>